<protein>
    <submittedName>
        <fullName evidence="2">Uncharacterized protein</fullName>
    </submittedName>
</protein>
<organism evidence="2 3">
    <name type="scientific">Robiginitalea marina</name>
    <dbReference type="NCBI Taxonomy" id="2954105"/>
    <lineage>
        <taxon>Bacteria</taxon>
        <taxon>Pseudomonadati</taxon>
        <taxon>Bacteroidota</taxon>
        <taxon>Flavobacteriia</taxon>
        <taxon>Flavobacteriales</taxon>
        <taxon>Flavobacteriaceae</taxon>
        <taxon>Robiginitalea</taxon>
    </lineage>
</organism>
<reference evidence="2 3" key="1">
    <citation type="submission" date="2022-06" db="EMBL/GenBank/DDBJ databases">
        <authorList>
            <person name="Xuan X."/>
        </authorList>
    </citation>
    <scope>NUCLEOTIDE SEQUENCE [LARGE SCALE GENOMIC DNA]</scope>
    <source>
        <strain evidence="2 3">2V75</strain>
    </source>
</reference>
<evidence type="ECO:0000256" key="1">
    <source>
        <dbReference type="SAM" id="MobiDB-lite"/>
    </source>
</evidence>
<dbReference type="EMBL" id="JAMXIB010000012">
    <property type="protein sequence ID" value="MCO5725752.1"/>
    <property type="molecule type" value="Genomic_DNA"/>
</dbReference>
<comment type="caution">
    <text evidence="2">The sequence shown here is derived from an EMBL/GenBank/DDBJ whole genome shotgun (WGS) entry which is preliminary data.</text>
</comment>
<evidence type="ECO:0000313" key="2">
    <source>
        <dbReference type="EMBL" id="MCO5725752.1"/>
    </source>
</evidence>
<evidence type="ECO:0000313" key="3">
    <source>
        <dbReference type="Proteomes" id="UP001206312"/>
    </source>
</evidence>
<gene>
    <name evidence="2" type="ORF">NG653_12865</name>
</gene>
<keyword evidence="3" id="KW-1185">Reference proteome</keyword>
<dbReference type="Proteomes" id="UP001206312">
    <property type="component" value="Unassembled WGS sequence"/>
</dbReference>
<name>A0ABT1B1G4_9FLAO</name>
<sequence>MILWTGCKGETGKEDPGQMQAETSDSAPDLAPTANPYTGTYVTDSYAQRGEGYDWVGIRVKEAGDGQFWISVRSRADMKNPTCTFDGMVFPEDEDTYFTVLEGKKVLFDFSNGTLTIRPETGDGNQVLWFRCSGGATLAGTYSKIDGDLDPGQVDPTTFMKYLTLQDISFNVSAVEKEGKQEVTIRSIGLEISDKDPIIMSAPGEILDAGIEDLNSDGYPEVVVFSRHGNRGNVQGISVNSGKSMSRFHFPPQENNPGLMEGVNGKDEFALVETNLVQRFPIEGGKTRQVVYELVEGENGRVFKVRDIQEY</sequence>
<accession>A0ABT1B1G4</accession>
<dbReference type="RefSeq" id="WP_252742123.1">
    <property type="nucleotide sequence ID" value="NZ_JAMXIB010000012.1"/>
</dbReference>
<proteinExistence type="predicted"/>
<feature type="region of interest" description="Disordered" evidence="1">
    <location>
        <begin position="1"/>
        <end position="34"/>
    </location>
</feature>